<sequence length="473" mass="52177">MDDQDGQHSDISVTEGKSDALKLAVHHSSQKPDLDMIDSSLMIAEEVKESNVSVKDNGQMLDSSSEPERMIHDQQEKEKFLQGDFVPTTNTESVYILESSPKAESGRTKDIIQLDKNNVKEVGVVDTTSSINVKASLKLKRKKGIHSKQVDVDVSEPRTSTTDKVVTSKSPIKFYKKRIKDLRQPDKLQVQKSGFPDSSGSDSQKSYLTLPGLSQSELTEPKTSVTGKVIDSNLPLKLLKKAKDTVRTKKNRGRELHVNKTDVPDSNKSGSRKSSLMLQGSSQLELDIIDLDTEVVHILPGVSSAPENGIKSNKSKRKRHNQVEVPNSGFSSEKNSNGLCSTSNKKRTKRVAANGVKEPNAVRTYNRFSVDSIFKMSTDELDAAELKDSTAFDERPKLLSCTTNSIIKPKSSKSSKSFKIGDSPIDMTGALIGPHEMRAWTLVDLKSLAKLRGMTGYSKFKKEKLIEILTQVG</sequence>
<organism evidence="2 3">
    <name type="scientific">Aquilegia coerulea</name>
    <name type="common">Rocky mountain columbine</name>
    <dbReference type="NCBI Taxonomy" id="218851"/>
    <lineage>
        <taxon>Eukaryota</taxon>
        <taxon>Viridiplantae</taxon>
        <taxon>Streptophyta</taxon>
        <taxon>Embryophyta</taxon>
        <taxon>Tracheophyta</taxon>
        <taxon>Spermatophyta</taxon>
        <taxon>Magnoliopsida</taxon>
        <taxon>Ranunculales</taxon>
        <taxon>Ranunculaceae</taxon>
        <taxon>Thalictroideae</taxon>
        <taxon>Aquilegia</taxon>
    </lineage>
</organism>
<evidence type="ECO:0008006" key="4">
    <source>
        <dbReference type="Google" id="ProtNLM"/>
    </source>
</evidence>
<feature type="compositionally biased region" description="Polar residues" evidence="1">
    <location>
        <begin position="190"/>
        <end position="224"/>
    </location>
</feature>
<dbReference type="InParanoid" id="A0A2G5ED04"/>
<feature type="compositionally biased region" description="Polar residues" evidence="1">
    <location>
        <begin position="324"/>
        <end position="343"/>
    </location>
</feature>
<evidence type="ECO:0000313" key="2">
    <source>
        <dbReference type="EMBL" id="PIA53645.1"/>
    </source>
</evidence>
<dbReference type="AlphaFoldDB" id="A0A2G5ED04"/>
<dbReference type="Proteomes" id="UP000230069">
    <property type="component" value="Unassembled WGS sequence"/>
</dbReference>
<feature type="region of interest" description="Disordered" evidence="1">
    <location>
        <begin position="184"/>
        <end position="224"/>
    </location>
</feature>
<feature type="region of interest" description="Disordered" evidence="1">
    <location>
        <begin position="242"/>
        <end position="277"/>
    </location>
</feature>
<evidence type="ECO:0000256" key="1">
    <source>
        <dbReference type="SAM" id="MobiDB-lite"/>
    </source>
</evidence>
<accession>A0A2G5ED04</accession>
<feature type="region of interest" description="Disordered" evidence="1">
    <location>
        <begin position="141"/>
        <end position="167"/>
    </location>
</feature>
<feature type="region of interest" description="Disordered" evidence="1">
    <location>
        <begin position="304"/>
        <end position="351"/>
    </location>
</feature>
<proteinExistence type="predicted"/>
<keyword evidence="3" id="KW-1185">Reference proteome</keyword>
<dbReference type="EMBL" id="KZ305026">
    <property type="protein sequence ID" value="PIA53645.1"/>
    <property type="molecule type" value="Genomic_DNA"/>
</dbReference>
<feature type="region of interest" description="Disordered" evidence="1">
    <location>
        <begin position="49"/>
        <end position="69"/>
    </location>
</feature>
<evidence type="ECO:0000313" key="3">
    <source>
        <dbReference type="Proteomes" id="UP000230069"/>
    </source>
</evidence>
<dbReference type="OrthoDB" id="1065581at2759"/>
<protein>
    <recommendedName>
        <fullName evidence="4">Rho termination factor N-terminal domain-containing protein</fullName>
    </recommendedName>
</protein>
<feature type="compositionally biased region" description="Polar residues" evidence="1">
    <location>
        <begin position="266"/>
        <end position="277"/>
    </location>
</feature>
<gene>
    <name evidence="2" type="ORF">AQUCO_00900309v1</name>
</gene>
<feature type="compositionally biased region" description="Polar residues" evidence="1">
    <location>
        <begin position="50"/>
        <end position="64"/>
    </location>
</feature>
<name>A0A2G5ED04_AQUCA</name>
<feature type="compositionally biased region" description="Basic and acidic residues" evidence="1">
    <location>
        <begin position="242"/>
        <end position="265"/>
    </location>
</feature>
<reference evidence="2 3" key="1">
    <citation type="submission" date="2017-09" db="EMBL/GenBank/DDBJ databases">
        <title>WGS assembly of Aquilegia coerulea Goldsmith.</title>
        <authorList>
            <person name="Hodges S."/>
            <person name="Kramer E."/>
            <person name="Nordborg M."/>
            <person name="Tomkins J."/>
            <person name="Borevitz J."/>
            <person name="Derieg N."/>
            <person name="Yan J."/>
            <person name="Mihaltcheva S."/>
            <person name="Hayes R.D."/>
            <person name="Rokhsar D."/>
        </authorList>
    </citation>
    <scope>NUCLEOTIDE SEQUENCE [LARGE SCALE GENOMIC DNA]</scope>
    <source>
        <strain evidence="3">cv. Goldsmith</strain>
    </source>
</reference>